<sequence>MATPDESLAELREKASREALMFHGNQDEAERWLKSPVLGLGYKTPAECFETREGIDRVRTLIARLEHGIII</sequence>
<dbReference type="Pfam" id="PF09722">
    <property type="entry name" value="Xre_MbcA_ParS_C"/>
    <property type="match status" value="1"/>
</dbReference>
<reference evidence="2 3" key="1">
    <citation type="submission" date="2018-07" db="EMBL/GenBank/DDBJ databases">
        <title>Freshwater and sediment microbial communities from various areas in North America, analyzing microbe dynamics in response to fracking.</title>
        <authorList>
            <person name="Lamendella R."/>
        </authorList>
    </citation>
    <scope>NUCLEOTIDE SEQUENCE [LARGE SCALE GENOMIC DNA]</scope>
    <source>
        <strain evidence="2 3">105B</strain>
    </source>
</reference>
<dbReference type="EMBL" id="QPJI01000003">
    <property type="protein sequence ID" value="RCW72385.1"/>
    <property type="molecule type" value="Genomic_DNA"/>
</dbReference>
<gene>
    <name evidence="2" type="ORF">DET61_103348</name>
</gene>
<dbReference type="Proteomes" id="UP000253647">
    <property type="component" value="Unassembled WGS sequence"/>
</dbReference>
<evidence type="ECO:0000313" key="3">
    <source>
        <dbReference type="Proteomes" id="UP000253647"/>
    </source>
</evidence>
<organism evidence="2 3">
    <name type="scientific">Marinobacter nauticus</name>
    <name type="common">Marinobacter hydrocarbonoclasticus</name>
    <name type="synonym">Marinobacter aquaeolei</name>
    <dbReference type="NCBI Taxonomy" id="2743"/>
    <lineage>
        <taxon>Bacteria</taxon>
        <taxon>Pseudomonadati</taxon>
        <taxon>Pseudomonadota</taxon>
        <taxon>Gammaproteobacteria</taxon>
        <taxon>Pseudomonadales</taxon>
        <taxon>Marinobacteraceae</taxon>
        <taxon>Marinobacter</taxon>
    </lineage>
</organism>
<feature type="domain" description="Antitoxin Xre/MbcA/ParS-like toxin-binding" evidence="1">
    <location>
        <begin position="22"/>
        <end position="68"/>
    </location>
</feature>
<dbReference type="InterPro" id="IPR024467">
    <property type="entry name" value="Xre/MbcA/ParS-like_toxin-bd"/>
</dbReference>
<comment type="caution">
    <text evidence="2">The sequence shown here is derived from an EMBL/GenBank/DDBJ whole genome shotgun (WGS) entry which is preliminary data.</text>
</comment>
<name>A0A368XWX5_MARNT</name>
<protein>
    <submittedName>
        <fullName evidence="2">Putative toxin-antitoxin system antitoxin component (TIGR02293 family)</fullName>
    </submittedName>
</protein>
<dbReference type="RefSeq" id="WP_114434104.1">
    <property type="nucleotide sequence ID" value="NZ_QPJI01000003.1"/>
</dbReference>
<dbReference type="AlphaFoldDB" id="A0A368XWX5"/>
<proteinExistence type="predicted"/>
<evidence type="ECO:0000259" key="1">
    <source>
        <dbReference type="Pfam" id="PF09722"/>
    </source>
</evidence>
<evidence type="ECO:0000313" key="2">
    <source>
        <dbReference type="EMBL" id="RCW72385.1"/>
    </source>
</evidence>
<accession>A0A368XWX5</accession>